<feature type="chain" id="PRO_5046317967" evidence="1">
    <location>
        <begin position="23"/>
        <end position="178"/>
    </location>
</feature>
<organism evidence="2 3">
    <name type="scientific">Catenovulum sediminis</name>
    <dbReference type="NCBI Taxonomy" id="1740262"/>
    <lineage>
        <taxon>Bacteria</taxon>
        <taxon>Pseudomonadati</taxon>
        <taxon>Pseudomonadota</taxon>
        <taxon>Gammaproteobacteria</taxon>
        <taxon>Alteromonadales</taxon>
        <taxon>Alteromonadaceae</taxon>
        <taxon>Catenovulum</taxon>
    </lineage>
</organism>
<dbReference type="Pfam" id="PF13689">
    <property type="entry name" value="DUF4154"/>
    <property type="match status" value="1"/>
</dbReference>
<evidence type="ECO:0000313" key="2">
    <source>
        <dbReference type="EMBL" id="MER2493259.1"/>
    </source>
</evidence>
<evidence type="ECO:0000313" key="3">
    <source>
        <dbReference type="Proteomes" id="UP001467690"/>
    </source>
</evidence>
<gene>
    <name evidence="2" type="ORF">ABS311_15375</name>
</gene>
<keyword evidence="3" id="KW-1185">Reference proteome</keyword>
<dbReference type="EMBL" id="JBELOE010000259">
    <property type="protein sequence ID" value="MER2493259.1"/>
    <property type="molecule type" value="Genomic_DNA"/>
</dbReference>
<accession>A0ABV1RK47</accession>
<comment type="caution">
    <text evidence="2">The sequence shown here is derived from an EMBL/GenBank/DDBJ whole genome shotgun (WGS) entry which is preliminary data.</text>
</comment>
<proteinExistence type="predicted"/>
<dbReference type="Proteomes" id="UP001467690">
    <property type="component" value="Unassembled WGS sequence"/>
</dbReference>
<evidence type="ECO:0000256" key="1">
    <source>
        <dbReference type="SAM" id="SignalP"/>
    </source>
</evidence>
<reference evidence="2 3" key="1">
    <citation type="submission" date="2024-06" db="EMBL/GenBank/DDBJ databases">
        <authorList>
            <person name="Chen R.Y."/>
        </authorList>
    </citation>
    <scope>NUCLEOTIDE SEQUENCE [LARGE SCALE GENOMIC DNA]</scope>
    <source>
        <strain evidence="2 3">D2</strain>
    </source>
</reference>
<name>A0ABV1RK47_9ALTE</name>
<dbReference type="RefSeq" id="WP_185976702.1">
    <property type="nucleotide sequence ID" value="NZ_CP041660.1"/>
</dbReference>
<feature type="signal peptide" evidence="1">
    <location>
        <begin position="1"/>
        <end position="22"/>
    </location>
</feature>
<dbReference type="InterPro" id="IPR025293">
    <property type="entry name" value="YfiR/HmsC-like"/>
</dbReference>
<protein>
    <submittedName>
        <fullName evidence="2">YfiR family protein</fullName>
    </submittedName>
</protein>
<sequence length="178" mass="20660">MSYIVFRRLKFILLCLPFFSQASDISQVESRFLYWTLQHINWDASVGNGPLTFCALTTSDYSSVHTLANYQSVRSGQYFLEFEFFKEIEPLVNYKVEHGCHLFYFEAIFDNMNIQNILQSAKRQGFLTIGQSEKFVQQNGNLAFIKKENKLILMTNAPDEEAKFKFSDILLTHPVLGK</sequence>
<keyword evidence="1" id="KW-0732">Signal</keyword>